<name>A0A8J3CDU0_9PSEU</name>
<evidence type="ECO:0000313" key="2">
    <source>
        <dbReference type="Proteomes" id="UP000637578"/>
    </source>
</evidence>
<reference evidence="1" key="1">
    <citation type="journal article" date="2014" name="Int. J. Syst. Evol. Microbiol.">
        <title>Complete genome sequence of Corynebacterium casei LMG S-19264T (=DSM 44701T), isolated from a smear-ripened cheese.</title>
        <authorList>
            <consortium name="US DOE Joint Genome Institute (JGI-PGF)"/>
            <person name="Walter F."/>
            <person name="Albersmeier A."/>
            <person name="Kalinowski J."/>
            <person name="Ruckert C."/>
        </authorList>
    </citation>
    <scope>NUCLEOTIDE SEQUENCE</scope>
    <source>
        <strain evidence="1">CGMCC 4.5737</strain>
    </source>
</reference>
<evidence type="ECO:0000313" key="1">
    <source>
        <dbReference type="EMBL" id="GGM52458.1"/>
    </source>
</evidence>
<dbReference type="EMBL" id="BMMK01000009">
    <property type="protein sequence ID" value="GGM52458.1"/>
    <property type="molecule type" value="Genomic_DNA"/>
</dbReference>
<keyword evidence="2" id="KW-1185">Reference proteome</keyword>
<dbReference type="AlphaFoldDB" id="A0A8J3CDU0"/>
<protein>
    <submittedName>
        <fullName evidence="1">Uncharacterized protein</fullName>
    </submittedName>
</protein>
<accession>A0A8J3CDU0</accession>
<gene>
    <name evidence="1" type="ORF">GCM10012275_24250</name>
</gene>
<organism evidence="1 2">
    <name type="scientific">Longimycelium tulufanense</name>
    <dbReference type="NCBI Taxonomy" id="907463"/>
    <lineage>
        <taxon>Bacteria</taxon>
        <taxon>Bacillati</taxon>
        <taxon>Actinomycetota</taxon>
        <taxon>Actinomycetes</taxon>
        <taxon>Pseudonocardiales</taxon>
        <taxon>Pseudonocardiaceae</taxon>
        <taxon>Longimycelium</taxon>
    </lineage>
</organism>
<comment type="caution">
    <text evidence="1">The sequence shown here is derived from an EMBL/GenBank/DDBJ whole genome shotgun (WGS) entry which is preliminary data.</text>
</comment>
<proteinExistence type="predicted"/>
<sequence>MAVGWMDAAVAYRVRGHAGEVSRTGTILSGGYARIRSGDGPSTPVGAAGYTHGRRAYGACGCRRPADTRKRGTP</sequence>
<dbReference type="Proteomes" id="UP000637578">
    <property type="component" value="Unassembled WGS sequence"/>
</dbReference>
<reference evidence="1" key="2">
    <citation type="submission" date="2020-09" db="EMBL/GenBank/DDBJ databases">
        <authorList>
            <person name="Sun Q."/>
            <person name="Zhou Y."/>
        </authorList>
    </citation>
    <scope>NUCLEOTIDE SEQUENCE</scope>
    <source>
        <strain evidence="1">CGMCC 4.5737</strain>
    </source>
</reference>